<dbReference type="Proteomes" id="UP000196980">
    <property type="component" value="Chromosome"/>
</dbReference>
<dbReference type="KEGG" id="xfh:XFHB_03755"/>
<evidence type="ECO:0000313" key="1">
    <source>
        <dbReference type="EMBL" id="ALR06104.1"/>
    </source>
</evidence>
<proteinExistence type="predicted"/>
<organism evidence="1 2">
    <name type="scientific">Xylella fastidiosa</name>
    <dbReference type="NCBI Taxonomy" id="2371"/>
    <lineage>
        <taxon>Bacteria</taxon>
        <taxon>Pseudomonadati</taxon>
        <taxon>Pseudomonadota</taxon>
        <taxon>Gammaproteobacteria</taxon>
        <taxon>Lysobacterales</taxon>
        <taxon>Lysobacteraceae</taxon>
        <taxon>Xylella</taxon>
    </lineage>
</organism>
<protein>
    <submittedName>
        <fullName evidence="1">Phage portal protein</fullName>
    </submittedName>
</protein>
<dbReference type="NCBIfam" id="TIGR01539">
    <property type="entry name" value="portal_lambda"/>
    <property type="match status" value="1"/>
</dbReference>
<dbReference type="InterPro" id="IPR006429">
    <property type="entry name" value="Phage_lambda_portal"/>
</dbReference>
<accession>A0ABC8ACL7</accession>
<dbReference type="EMBL" id="CP009885">
    <property type="protein sequence ID" value="ALR06104.1"/>
    <property type="molecule type" value="Genomic_DNA"/>
</dbReference>
<evidence type="ECO:0000313" key="2">
    <source>
        <dbReference type="Proteomes" id="UP000196980"/>
    </source>
</evidence>
<sequence length="533" mass="60526">MNLWTWWTQRTAHPDHPTPDTATPQPNHTPRRWYQSLLPLGGMFKAGQVDANDLWSSIPVSPDEYITQRLPILVARMREQWSNNDHVKRYIDLCRRNIVGPRGIVMQAQSRKSRSGALDTAINDAIETWWQDWGRKGHCDVTGKLSWREIQTLCVETCARDGECIARKIYGTHAGPHGFCLQLIDPLRLPVRYQMLKTDQTGGFVRQGIEFNRFGKPVAYHFSSIDERDAYYYSINGRGYVRVPADEVIHIFKPVMVGQRRGLPWAATSLLRLHHLQGFEEAAVQNARAAASKMGFVGYREDYGPPRADEHENVAQTIQMNAGPLAIHELPQGAEFKDWTPQYPSGEFGLFTKAAKQSLAAGMDVSYHALSGDLADVNYSSIRQGTLDERERWKEDQQFFIESLHTPVFEAALKVALLSGQIRVHGKPLPAEHYDRYRRVSWQGRRWAWVDPRADVESALTCIRGGLTSTSQVILEQGRDPQDVFREIAQDLKEMQASGIPNDYLKYLLYGADLTAANATPTEEEPTPHEHSH</sequence>
<dbReference type="AlphaFoldDB" id="A0ABC8ACL7"/>
<gene>
    <name evidence="1" type="ORF">XFHB_03755</name>
</gene>
<name>A0ABC8ACL7_XYLFS</name>
<dbReference type="Pfam" id="PF05136">
    <property type="entry name" value="Phage_portal_2"/>
    <property type="match status" value="1"/>
</dbReference>
<dbReference type="RefSeq" id="WP_088577835.1">
    <property type="nucleotide sequence ID" value="NZ_CP009885.1"/>
</dbReference>
<reference evidence="2" key="1">
    <citation type="submission" date="2014-11" db="EMBL/GenBank/DDBJ databases">
        <title>Xylella fastidiosa Hib4 Genome Sequencing.</title>
        <authorList>
            <person name="Pierry P.M."/>
            <person name="da Silva A.M."/>
        </authorList>
    </citation>
    <scope>NUCLEOTIDE SEQUENCE [LARGE SCALE GENOMIC DNA]</scope>
    <source>
        <strain evidence="2">Hib4</strain>
    </source>
</reference>